<dbReference type="OrthoDB" id="6624493at2759"/>
<name>A0A821XTZ1_9NEOP</name>
<keyword evidence="2" id="KW-0472">Membrane</keyword>
<evidence type="ECO:0000313" key="3">
    <source>
        <dbReference type="EMBL" id="CAF4948560.1"/>
    </source>
</evidence>
<evidence type="ECO:0008006" key="5">
    <source>
        <dbReference type="Google" id="ProtNLM"/>
    </source>
</evidence>
<evidence type="ECO:0000256" key="1">
    <source>
        <dbReference type="SAM" id="Coils"/>
    </source>
</evidence>
<evidence type="ECO:0000313" key="4">
    <source>
        <dbReference type="Proteomes" id="UP000663880"/>
    </source>
</evidence>
<comment type="caution">
    <text evidence="3">The sequence shown here is derived from an EMBL/GenBank/DDBJ whole genome shotgun (WGS) entry which is preliminary data.</text>
</comment>
<reference evidence="3" key="1">
    <citation type="submission" date="2021-02" db="EMBL/GenBank/DDBJ databases">
        <authorList>
            <person name="Steward A R."/>
        </authorList>
    </citation>
    <scope>NUCLEOTIDE SEQUENCE</scope>
</reference>
<proteinExistence type="predicted"/>
<protein>
    <recommendedName>
        <fullName evidence="5">Envelope protein</fullName>
    </recommendedName>
</protein>
<dbReference type="Proteomes" id="UP000663880">
    <property type="component" value="Unassembled WGS sequence"/>
</dbReference>
<feature type="transmembrane region" description="Helical" evidence="2">
    <location>
        <begin position="531"/>
        <end position="554"/>
    </location>
</feature>
<keyword evidence="4" id="KW-1185">Reference proteome</keyword>
<dbReference type="InterPro" id="IPR022048">
    <property type="entry name" value="Envelope_fusion-like"/>
</dbReference>
<feature type="coiled-coil region" evidence="1">
    <location>
        <begin position="129"/>
        <end position="178"/>
    </location>
</feature>
<dbReference type="AlphaFoldDB" id="A0A821XTZ1"/>
<keyword evidence="2" id="KW-1133">Transmembrane helix</keyword>
<gene>
    <name evidence="3" type="ORF">PMACD_LOCUS15456</name>
</gene>
<dbReference type="EMBL" id="CAJOBZ010000070">
    <property type="protein sequence ID" value="CAF4948560.1"/>
    <property type="molecule type" value="Genomic_DNA"/>
</dbReference>
<keyword evidence="1" id="KW-0175">Coiled coil</keyword>
<accession>A0A821XTZ1</accession>
<keyword evidence="2" id="KW-0812">Transmembrane</keyword>
<dbReference type="Pfam" id="PF12259">
    <property type="entry name" value="Baculo_F"/>
    <property type="match status" value="1"/>
</dbReference>
<sequence>MGEVHTSSGFIEPLPSSSGILFDGLGKIKIKKGQLDIINYINISYIGPHLYNLNGVFTTLEEICKRANYQPCENTLSSLLVRFEDIKSEFNSISHLISNRNKRSAWFGAIGIAFRHIFGTLDEDDAIKYDQAIESVQKDEKTLAKLIKENILVTTNTLNSFKETIKQLELNEEKLNKNIYQFFSKYENVTNKLIINSSINSIISNLESSLLTMSFQVQDLINDILFASQNVFHPNILSPSQLYKELVNNIRHLPEDTHIPVPLDLSNIHLILSISSVACYYYNHKLVFILQIPLVTRETYVLYKTLAIPIPHNMNDPNSFSFILPNNPYIAISNDKNDYCIFDNLRKCSLVNSELYICETRAILSTSGNPTCETELLKNPHSSLPQQCITKTHIGPLDAWEPLTNNRWVFIQSHRNKISIDCGANGLSETTVFGTGILRIPKHCTVFTRTMKIKAYKNFKVNITTPILDFTLTNDSCCNMIPEIKSELSSDYKTPKVIDLNKLKLNSESEMKELDNLINKEPFIVKFQTHYTVSVIIIFMIFIIVLAYKLVYCIKLKKNVKLHKTTESEDVEMNVSPAPLRHLS</sequence>
<organism evidence="3 4">
    <name type="scientific">Pieris macdunnoughi</name>
    <dbReference type="NCBI Taxonomy" id="345717"/>
    <lineage>
        <taxon>Eukaryota</taxon>
        <taxon>Metazoa</taxon>
        <taxon>Ecdysozoa</taxon>
        <taxon>Arthropoda</taxon>
        <taxon>Hexapoda</taxon>
        <taxon>Insecta</taxon>
        <taxon>Pterygota</taxon>
        <taxon>Neoptera</taxon>
        <taxon>Endopterygota</taxon>
        <taxon>Lepidoptera</taxon>
        <taxon>Glossata</taxon>
        <taxon>Ditrysia</taxon>
        <taxon>Papilionoidea</taxon>
        <taxon>Pieridae</taxon>
        <taxon>Pierinae</taxon>
        <taxon>Pieris</taxon>
    </lineage>
</organism>
<evidence type="ECO:0000256" key="2">
    <source>
        <dbReference type="SAM" id="Phobius"/>
    </source>
</evidence>